<dbReference type="GO" id="GO:0042781">
    <property type="term" value="F:3'-tRNA processing endoribonuclease activity"/>
    <property type="evidence" value="ECO:0007669"/>
    <property type="project" value="TreeGrafter"/>
</dbReference>
<keyword evidence="4" id="KW-1185">Reference proteome</keyword>
<feature type="region of interest" description="Disordered" evidence="1">
    <location>
        <begin position="351"/>
        <end position="404"/>
    </location>
</feature>
<accession>A0A0C9ZZ73</accession>
<dbReference type="Pfam" id="PF12706">
    <property type="entry name" value="Lactamase_B_2"/>
    <property type="match status" value="1"/>
</dbReference>
<dbReference type="GO" id="GO:0005634">
    <property type="term" value="C:nucleus"/>
    <property type="evidence" value="ECO:0007669"/>
    <property type="project" value="TreeGrafter"/>
</dbReference>
<protein>
    <recommendedName>
        <fullName evidence="2">Metallo-beta-lactamase domain-containing protein</fullName>
    </recommendedName>
</protein>
<dbReference type="OrthoDB" id="527344at2759"/>
<dbReference type="AlphaFoldDB" id="A0A0C9ZZ73"/>
<dbReference type="STRING" id="765257.A0A0C9ZZ73"/>
<evidence type="ECO:0000256" key="1">
    <source>
        <dbReference type="SAM" id="MobiDB-lite"/>
    </source>
</evidence>
<dbReference type="Proteomes" id="UP000054018">
    <property type="component" value="Unassembled WGS sequence"/>
</dbReference>
<reference evidence="3 4" key="1">
    <citation type="submission" date="2014-04" db="EMBL/GenBank/DDBJ databases">
        <authorList>
            <consortium name="DOE Joint Genome Institute"/>
            <person name="Kuo A."/>
            <person name="Kohler A."/>
            <person name="Costa M.D."/>
            <person name="Nagy L.G."/>
            <person name="Floudas D."/>
            <person name="Copeland A."/>
            <person name="Barry K.W."/>
            <person name="Cichocki N."/>
            <person name="Veneault-Fourrey C."/>
            <person name="LaButti K."/>
            <person name="Lindquist E.A."/>
            <person name="Lipzen A."/>
            <person name="Lundell T."/>
            <person name="Morin E."/>
            <person name="Murat C."/>
            <person name="Sun H."/>
            <person name="Tunlid A."/>
            <person name="Henrissat B."/>
            <person name="Grigoriev I.V."/>
            <person name="Hibbett D.S."/>
            <person name="Martin F."/>
            <person name="Nordberg H.P."/>
            <person name="Cantor M.N."/>
            <person name="Hua S.X."/>
        </authorList>
    </citation>
    <scope>NUCLEOTIDE SEQUENCE [LARGE SCALE GENOMIC DNA]</scope>
    <source>
        <strain evidence="3 4">441</strain>
    </source>
</reference>
<dbReference type="Gene3D" id="3.60.15.10">
    <property type="entry name" value="Ribonuclease Z/Hydroxyacylglutathione hydrolase-like"/>
    <property type="match status" value="1"/>
</dbReference>
<gene>
    <name evidence="3" type="ORF">PISMIDRAFT_670324</name>
</gene>
<evidence type="ECO:0000313" key="3">
    <source>
        <dbReference type="EMBL" id="KIK31294.1"/>
    </source>
</evidence>
<sequence length="404" mass="44411">MDHCGVCSLKTGAWGVADNSVSVVDCAEGTLRQFQTQPRGNQPRLRALKITKLFVTHMHADHVMGIVPFLRHVLHPPPIVGSSDTDLLLKKPPSIEIYGPAGLRSFVRNVLSMTFTRTADTYAVHELLTPTCTRTPCDSAALHPSESSGADLMCGEDGFWRHITSARGRLGDVVVDAGLIVHRVPCLGYVFREPSFPHRKLAVLGDTCDASPIIPLLTSPPPSLLVHEATDAFIPRDVDPQAKRSREEVGQKVLARGHSTPVMAGEFAKRVAAERLILNHIGSRFTAPRQYQGEKDVRFSVIDEISRQASEAWGMGRAEVAFDYMRMTVPELRPGFEVNVVMQEGLRTIEGECVEQERKDDDDDQGAKGGAGSNGKMTRGGYARWGRGAERGRYHKRRKTDGPS</sequence>
<evidence type="ECO:0000313" key="4">
    <source>
        <dbReference type="Proteomes" id="UP000054018"/>
    </source>
</evidence>
<dbReference type="InterPro" id="IPR036866">
    <property type="entry name" value="RibonucZ/Hydroxyglut_hydro"/>
</dbReference>
<organism evidence="3 4">
    <name type="scientific">Pisolithus microcarpus 441</name>
    <dbReference type="NCBI Taxonomy" id="765257"/>
    <lineage>
        <taxon>Eukaryota</taxon>
        <taxon>Fungi</taxon>
        <taxon>Dikarya</taxon>
        <taxon>Basidiomycota</taxon>
        <taxon>Agaricomycotina</taxon>
        <taxon>Agaricomycetes</taxon>
        <taxon>Agaricomycetidae</taxon>
        <taxon>Boletales</taxon>
        <taxon>Sclerodermatineae</taxon>
        <taxon>Pisolithaceae</taxon>
        <taxon>Pisolithus</taxon>
    </lineage>
</organism>
<proteinExistence type="predicted"/>
<dbReference type="PANTHER" id="PTHR46018:SF2">
    <property type="entry name" value="ZINC PHOSPHODIESTERASE ELAC PROTEIN 1"/>
    <property type="match status" value="1"/>
</dbReference>
<reference evidence="4" key="2">
    <citation type="submission" date="2015-01" db="EMBL/GenBank/DDBJ databases">
        <title>Evolutionary Origins and Diversification of the Mycorrhizal Mutualists.</title>
        <authorList>
            <consortium name="DOE Joint Genome Institute"/>
            <consortium name="Mycorrhizal Genomics Consortium"/>
            <person name="Kohler A."/>
            <person name="Kuo A."/>
            <person name="Nagy L.G."/>
            <person name="Floudas D."/>
            <person name="Copeland A."/>
            <person name="Barry K.W."/>
            <person name="Cichocki N."/>
            <person name="Veneault-Fourrey C."/>
            <person name="LaButti K."/>
            <person name="Lindquist E.A."/>
            <person name="Lipzen A."/>
            <person name="Lundell T."/>
            <person name="Morin E."/>
            <person name="Murat C."/>
            <person name="Riley R."/>
            <person name="Ohm R."/>
            <person name="Sun H."/>
            <person name="Tunlid A."/>
            <person name="Henrissat B."/>
            <person name="Grigoriev I.V."/>
            <person name="Hibbett D.S."/>
            <person name="Martin F."/>
        </authorList>
    </citation>
    <scope>NUCLEOTIDE SEQUENCE [LARGE SCALE GENOMIC DNA]</scope>
    <source>
        <strain evidence="4">441</strain>
    </source>
</reference>
<name>A0A0C9ZZ73_9AGAM</name>
<dbReference type="HOGENOM" id="CLU_031317_4_2_1"/>
<feature type="compositionally biased region" description="Basic residues" evidence="1">
    <location>
        <begin position="393"/>
        <end position="404"/>
    </location>
</feature>
<dbReference type="InterPro" id="IPR001279">
    <property type="entry name" value="Metallo-B-lactamas"/>
</dbReference>
<dbReference type="SUPFAM" id="SSF56281">
    <property type="entry name" value="Metallo-hydrolase/oxidoreductase"/>
    <property type="match status" value="1"/>
</dbReference>
<dbReference type="EMBL" id="KN833685">
    <property type="protein sequence ID" value="KIK31294.1"/>
    <property type="molecule type" value="Genomic_DNA"/>
</dbReference>
<feature type="domain" description="Metallo-beta-lactamase" evidence="2">
    <location>
        <begin position="23"/>
        <end position="281"/>
    </location>
</feature>
<evidence type="ECO:0000259" key="2">
    <source>
        <dbReference type="Pfam" id="PF12706"/>
    </source>
</evidence>
<dbReference type="PANTHER" id="PTHR46018">
    <property type="entry name" value="ZINC PHOSPHODIESTERASE ELAC PROTEIN 1"/>
    <property type="match status" value="1"/>
</dbReference>